<evidence type="ECO:0000313" key="1">
    <source>
        <dbReference type="EMBL" id="AAT96123.1"/>
    </source>
</evidence>
<accession>I6LCL3</accession>
<proteinExistence type="predicted"/>
<dbReference type="EMBL" id="AY597277">
    <property type="protein sequence ID" value="AAT96123.1"/>
    <property type="molecule type" value="Genomic_DNA"/>
</dbReference>
<dbReference type="AlphaFoldDB" id="I6LCL3"/>
<name>I6LCL3_PSEVI</name>
<protein>
    <submittedName>
        <fullName evidence="1">Uncharacterized protein</fullName>
    </submittedName>
</protein>
<reference evidence="1" key="1">
    <citation type="journal article" date="2006" name="Proc. Natl. Acad. Sci. U.S.A.">
        <title>Presence/absence polymorphism for alternative pathogenicity islands in Pseudomonas viridiflava, a pathogen of Arabidopsis.</title>
        <authorList>
            <person name="Araki H."/>
            <person name="Tian D."/>
            <person name="Goss E.M."/>
            <person name="Jakob K."/>
            <person name="Halldorsdottir S.S."/>
            <person name="Kreitman M."/>
            <person name="Bergelson J."/>
        </authorList>
    </citation>
    <scope>NUCLEOTIDE SEQUENCE</scope>
    <source>
        <strain evidence="1">LP23.1a</strain>
    </source>
</reference>
<sequence length="192" mass="21490">MVKTDSQRSTTMILIQMKKVLGTLRILITGNGQQAVVHQRSKIVTRALLTAPTKKVNSVMLSSTFHDGELKSISVADDKLCMDIYADGKTTRIKLSGLEKLRITDFKEGNIISFLRVLSQDNSPSNRSEVMLLMKYAYTLNDTDLELTPKYSSFLDRKIKEYQDGSLLVMELEPSYGAYAVAIAKELSEEDA</sequence>
<organism evidence="1">
    <name type="scientific">Pseudomonas viridiflava</name>
    <name type="common">Phytomonas viridiflava</name>
    <dbReference type="NCBI Taxonomy" id="33069"/>
    <lineage>
        <taxon>Bacteria</taxon>
        <taxon>Pseudomonadati</taxon>
        <taxon>Pseudomonadota</taxon>
        <taxon>Gammaproteobacteria</taxon>
        <taxon>Pseudomonadales</taxon>
        <taxon>Pseudomonadaceae</taxon>
        <taxon>Pseudomonas</taxon>
    </lineage>
</organism>